<evidence type="ECO:0000256" key="1">
    <source>
        <dbReference type="SAM" id="Phobius"/>
    </source>
</evidence>
<evidence type="ECO:0008006" key="4">
    <source>
        <dbReference type="Google" id="ProtNLM"/>
    </source>
</evidence>
<accession>A0ABY4GKW2</accession>
<feature type="transmembrane region" description="Helical" evidence="1">
    <location>
        <begin position="9"/>
        <end position="29"/>
    </location>
</feature>
<keyword evidence="3" id="KW-1185">Reference proteome</keyword>
<dbReference type="EMBL" id="CP095071">
    <property type="protein sequence ID" value="UOQ84864.1"/>
    <property type="molecule type" value="Genomic_DNA"/>
</dbReference>
<dbReference type="RefSeq" id="WP_244743305.1">
    <property type="nucleotide sequence ID" value="NZ_CP095071.1"/>
</dbReference>
<protein>
    <recommendedName>
        <fullName evidence="4">DUF3139 domain-containing protein</fullName>
    </recommendedName>
</protein>
<proteinExistence type="predicted"/>
<sequence>MKARQLIKYFLYSIVTVGLLIALGFYSLIHSNTIENTNVVKIDCTGQDYATVAGKQIKCDHQYYLFLDGIKVSVKNENIWNIIDKNQEYNVTYEWYGFKTPALKYIKLAGDSANPH</sequence>
<dbReference type="Proteomes" id="UP000831537">
    <property type="component" value="Chromosome"/>
</dbReference>
<evidence type="ECO:0000313" key="2">
    <source>
        <dbReference type="EMBL" id="UOQ84864.1"/>
    </source>
</evidence>
<evidence type="ECO:0000313" key="3">
    <source>
        <dbReference type="Proteomes" id="UP000831537"/>
    </source>
</evidence>
<keyword evidence="1" id="KW-0472">Membrane</keyword>
<name>A0ABY4GKW2_9BACI</name>
<reference evidence="2 3" key="1">
    <citation type="submission" date="2022-04" db="EMBL/GenBank/DDBJ databases">
        <title>Gracilibacillus sp. isolated from saltern.</title>
        <authorList>
            <person name="Won M."/>
            <person name="Lee C.-M."/>
            <person name="Woen H.-Y."/>
            <person name="Kwon S.-W."/>
        </authorList>
    </citation>
    <scope>NUCLEOTIDE SEQUENCE [LARGE SCALE GENOMIC DNA]</scope>
    <source>
        <strain evidence="2 3">SSPM10-3</strain>
    </source>
</reference>
<organism evidence="2 3">
    <name type="scientific">Gracilibacillus salinarum</name>
    <dbReference type="NCBI Taxonomy" id="2932255"/>
    <lineage>
        <taxon>Bacteria</taxon>
        <taxon>Bacillati</taxon>
        <taxon>Bacillota</taxon>
        <taxon>Bacilli</taxon>
        <taxon>Bacillales</taxon>
        <taxon>Bacillaceae</taxon>
        <taxon>Gracilibacillus</taxon>
    </lineage>
</organism>
<keyword evidence="1" id="KW-1133">Transmembrane helix</keyword>
<keyword evidence="1" id="KW-0812">Transmembrane</keyword>
<gene>
    <name evidence="2" type="ORF">MUN87_19765</name>
</gene>